<dbReference type="InterPro" id="IPR017871">
    <property type="entry name" value="ABC_transporter-like_CS"/>
</dbReference>
<keyword evidence="4 11" id="KW-0067">ATP-binding</keyword>
<evidence type="ECO:0000259" key="9">
    <source>
        <dbReference type="PROSITE" id="PS50893"/>
    </source>
</evidence>
<evidence type="ECO:0000256" key="6">
    <source>
        <dbReference type="ARBA" id="ARBA00023136"/>
    </source>
</evidence>
<feature type="transmembrane region" description="Helical" evidence="8">
    <location>
        <begin position="171"/>
        <end position="189"/>
    </location>
</feature>
<dbReference type="Gene3D" id="1.20.1560.10">
    <property type="entry name" value="ABC transporter type 1, transmembrane domain"/>
    <property type="match status" value="1"/>
</dbReference>
<dbReference type="InterPro" id="IPR039421">
    <property type="entry name" value="Type_1_exporter"/>
</dbReference>
<keyword evidence="6 8" id="KW-0472">Membrane</keyword>
<name>A0ABT4UFY1_9ACTN</name>
<organism evidence="11 12">
    <name type="scientific">Nocardiopsis endophytica</name>
    <dbReference type="NCBI Taxonomy" id="3018445"/>
    <lineage>
        <taxon>Bacteria</taxon>
        <taxon>Bacillati</taxon>
        <taxon>Actinomycetota</taxon>
        <taxon>Actinomycetes</taxon>
        <taxon>Streptosporangiales</taxon>
        <taxon>Nocardiopsidaceae</taxon>
        <taxon>Nocardiopsis</taxon>
    </lineage>
</organism>
<keyword evidence="12" id="KW-1185">Reference proteome</keyword>
<feature type="transmembrane region" description="Helical" evidence="8">
    <location>
        <begin position="141"/>
        <end position="165"/>
    </location>
</feature>
<evidence type="ECO:0000313" key="12">
    <source>
        <dbReference type="Proteomes" id="UP001527866"/>
    </source>
</evidence>
<evidence type="ECO:0000256" key="4">
    <source>
        <dbReference type="ARBA" id="ARBA00022840"/>
    </source>
</evidence>
<feature type="domain" description="ABC transporter" evidence="9">
    <location>
        <begin position="344"/>
        <end position="575"/>
    </location>
</feature>
<dbReference type="Gene3D" id="3.40.50.300">
    <property type="entry name" value="P-loop containing nucleotide triphosphate hydrolases"/>
    <property type="match status" value="1"/>
</dbReference>
<evidence type="ECO:0000256" key="7">
    <source>
        <dbReference type="SAM" id="MobiDB-lite"/>
    </source>
</evidence>
<keyword evidence="2 8" id="KW-0812">Transmembrane</keyword>
<dbReference type="Pfam" id="PF00005">
    <property type="entry name" value="ABC_tran"/>
    <property type="match status" value="1"/>
</dbReference>
<evidence type="ECO:0000256" key="1">
    <source>
        <dbReference type="ARBA" id="ARBA00004651"/>
    </source>
</evidence>
<dbReference type="InterPro" id="IPR036640">
    <property type="entry name" value="ABC1_TM_sf"/>
</dbReference>
<dbReference type="PROSITE" id="PS00211">
    <property type="entry name" value="ABC_TRANSPORTER_1"/>
    <property type="match status" value="1"/>
</dbReference>
<evidence type="ECO:0000256" key="3">
    <source>
        <dbReference type="ARBA" id="ARBA00022741"/>
    </source>
</evidence>
<keyword evidence="3" id="KW-0547">Nucleotide-binding</keyword>
<protein>
    <submittedName>
        <fullName evidence="11">ABC transporter ATP-binding protein</fullName>
    </submittedName>
</protein>
<keyword evidence="5 8" id="KW-1133">Transmembrane helix</keyword>
<evidence type="ECO:0000313" key="11">
    <source>
        <dbReference type="EMBL" id="MDA2815255.1"/>
    </source>
</evidence>
<dbReference type="InterPro" id="IPR003439">
    <property type="entry name" value="ABC_transporter-like_ATP-bd"/>
</dbReference>
<evidence type="ECO:0000256" key="8">
    <source>
        <dbReference type="SAM" id="Phobius"/>
    </source>
</evidence>
<feature type="transmembrane region" description="Helical" evidence="8">
    <location>
        <begin position="34"/>
        <end position="54"/>
    </location>
</feature>
<feature type="compositionally biased region" description="Basic and acidic residues" evidence="7">
    <location>
        <begin position="582"/>
        <end position="598"/>
    </location>
</feature>
<feature type="transmembrane region" description="Helical" evidence="8">
    <location>
        <begin position="260"/>
        <end position="280"/>
    </location>
</feature>
<gene>
    <name evidence="11" type="ORF">O4J56_31725</name>
</gene>
<dbReference type="EMBL" id="JAQFWQ010000192">
    <property type="protein sequence ID" value="MDA2815255.1"/>
    <property type="molecule type" value="Genomic_DNA"/>
</dbReference>
<dbReference type="SMART" id="SM00382">
    <property type="entry name" value="AAA"/>
    <property type="match status" value="1"/>
</dbReference>
<feature type="transmembrane region" description="Helical" evidence="8">
    <location>
        <begin position="74"/>
        <end position="98"/>
    </location>
</feature>
<feature type="domain" description="ABC transmembrane type-1" evidence="10">
    <location>
        <begin position="34"/>
        <end position="299"/>
    </location>
</feature>
<dbReference type="PROSITE" id="PS50929">
    <property type="entry name" value="ABC_TM1F"/>
    <property type="match status" value="1"/>
</dbReference>
<dbReference type="PANTHER" id="PTHR43394:SF1">
    <property type="entry name" value="ATP-BINDING CASSETTE SUB-FAMILY B MEMBER 10, MITOCHONDRIAL"/>
    <property type="match status" value="1"/>
</dbReference>
<dbReference type="InterPro" id="IPR011527">
    <property type="entry name" value="ABC1_TM_dom"/>
</dbReference>
<dbReference type="PANTHER" id="PTHR43394">
    <property type="entry name" value="ATP-DEPENDENT PERMEASE MDL1, MITOCHONDRIAL"/>
    <property type="match status" value="1"/>
</dbReference>
<dbReference type="InterPro" id="IPR027417">
    <property type="entry name" value="P-loop_NTPase"/>
</dbReference>
<proteinExistence type="predicted"/>
<comment type="caution">
    <text evidence="11">The sequence shown here is derived from an EMBL/GenBank/DDBJ whole genome shotgun (WGS) entry which is preliminary data.</text>
</comment>
<dbReference type="InterPro" id="IPR003593">
    <property type="entry name" value="AAA+_ATPase"/>
</dbReference>
<comment type="subcellular location">
    <subcellularLocation>
        <location evidence="1">Cell membrane</location>
        <topology evidence="1">Multi-pass membrane protein</topology>
    </subcellularLocation>
</comment>
<dbReference type="SUPFAM" id="SSF90123">
    <property type="entry name" value="ABC transporter transmembrane region"/>
    <property type="match status" value="1"/>
</dbReference>
<sequence>MVFTHGPDDGGRAAARSADVLLARVARASAGRTAGILLCSAGAAAASIALPAVLGTTLDLLLDRAPGAGRMLAAAAGLAAAEVVLGACTALLSGTVGAHSTAWLRRRAVAGLLATSPPEAARHSPGEVATRLSANAAEAGAAPAAAAQVAAAALAPVGALIALVLIDPWTALAFTAGLPLLVLLLRSFARRSTESVGRYLQVQAAIASRLTDALGGARAIAASATVDAERDRVLRPLGALSTAGRGMWAVHGSAMARSGVLMPLLVTVVLAVGGLGLAAGRLSVGDLLAVSRYASLAAGLGAVAEPLGALVRGRTAARRVDALVRAPSLRYGTSGLPPGGPGTLELRGVRVRRGQAQPLRGVDLRVPGGLTAAVVGRSGAGKSTLAEVAGRLADPDEGEVLLDGVRLDRLAEAELRREVGYAFERPHLSGATVADAVAAGAETASAESVRSAARAAGADAFIRTLPQGYATPLDEAPLSGGELQRLGLARAFAHAGRLLILDDATSSLDTATERQVDRALTHRVRPGTRLMVAHRLSSAARADLVVWLEEGRVRAVGPHKELWGDPEYRAVFGHASDTPPTAERHDIPGPGLGEERPV</sequence>
<dbReference type="RefSeq" id="WP_270690912.1">
    <property type="nucleotide sequence ID" value="NZ_JAQFWQ010000192.1"/>
</dbReference>
<evidence type="ECO:0000256" key="2">
    <source>
        <dbReference type="ARBA" id="ARBA00022692"/>
    </source>
</evidence>
<dbReference type="GO" id="GO:0005524">
    <property type="term" value="F:ATP binding"/>
    <property type="evidence" value="ECO:0007669"/>
    <property type="project" value="UniProtKB-KW"/>
</dbReference>
<dbReference type="PROSITE" id="PS50893">
    <property type="entry name" value="ABC_TRANSPORTER_2"/>
    <property type="match status" value="1"/>
</dbReference>
<feature type="region of interest" description="Disordered" evidence="7">
    <location>
        <begin position="574"/>
        <end position="598"/>
    </location>
</feature>
<dbReference type="Pfam" id="PF00664">
    <property type="entry name" value="ABC_membrane"/>
    <property type="match status" value="1"/>
</dbReference>
<reference evidence="11 12" key="1">
    <citation type="submission" date="2023-01" db="EMBL/GenBank/DDBJ databases">
        <title>Draft genome sequence of Nocardiopsis sp. RSe5-2 isolated from halophytes.</title>
        <authorList>
            <person name="Duangmal K."/>
            <person name="Chantavorakit T."/>
        </authorList>
    </citation>
    <scope>NUCLEOTIDE SEQUENCE [LARGE SCALE GENOMIC DNA]</scope>
    <source>
        <strain evidence="11 12">RSe5-2</strain>
    </source>
</reference>
<accession>A0ABT4UFY1</accession>
<dbReference type="SUPFAM" id="SSF52540">
    <property type="entry name" value="P-loop containing nucleoside triphosphate hydrolases"/>
    <property type="match status" value="1"/>
</dbReference>
<dbReference type="Proteomes" id="UP001527866">
    <property type="component" value="Unassembled WGS sequence"/>
</dbReference>
<evidence type="ECO:0000259" key="10">
    <source>
        <dbReference type="PROSITE" id="PS50929"/>
    </source>
</evidence>
<evidence type="ECO:0000256" key="5">
    <source>
        <dbReference type="ARBA" id="ARBA00022989"/>
    </source>
</evidence>